<evidence type="ECO:0000313" key="10">
    <source>
        <dbReference type="Proteomes" id="UP001152320"/>
    </source>
</evidence>
<feature type="domain" description="Glucose dehydrogenase C-terminal" evidence="8">
    <location>
        <begin position="176"/>
        <end position="339"/>
    </location>
</feature>
<evidence type="ECO:0000256" key="4">
    <source>
        <dbReference type="ARBA" id="ARBA00022833"/>
    </source>
</evidence>
<dbReference type="InterPro" id="IPR013154">
    <property type="entry name" value="ADH-like_N"/>
</dbReference>
<evidence type="ECO:0000256" key="6">
    <source>
        <dbReference type="ARBA" id="ARBA00023027"/>
    </source>
</evidence>
<dbReference type="Proteomes" id="UP001152320">
    <property type="component" value="Chromosome 14"/>
</dbReference>
<accession>A0A9Q1BLX1</accession>
<dbReference type="GO" id="GO:0004022">
    <property type="term" value="F:alcohol dehydrogenase (NAD+) activity"/>
    <property type="evidence" value="ECO:0007669"/>
    <property type="project" value="UniProtKB-EC"/>
</dbReference>
<protein>
    <submittedName>
        <fullName evidence="9">D-xylulose reductase A</fullName>
    </submittedName>
</protein>
<dbReference type="InterPro" id="IPR031640">
    <property type="entry name" value="Glu_dehyd_C"/>
</dbReference>
<dbReference type="SUPFAM" id="SSF50129">
    <property type="entry name" value="GroES-like"/>
    <property type="match status" value="1"/>
</dbReference>
<dbReference type="Pfam" id="PF08240">
    <property type="entry name" value="ADH_N"/>
    <property type="match status" value="1"/>
</dbReference>
<comment type="caution">
    <text evidence="9">The sequence shown here is derived from an EMBL/GenBank/DDBJ whole genome shotgun (WGS) entry which is preliminary data.</text>
</comment>
<dbReference type="PANTHER" id="PTHR42940">
    <property type="entry name" value="ALCOHOL DEHYDROGENASE 1-RELATED"/>
    <property type="match status" value="1"/>
</dbReference>
<keyword evidence="10" id="KW-1185">Reference proteome</keyword>
<comment type="cofactor">
    <cofactor evidence="1">
        <name>Zn(2+)</name>
        <dbReference type="ChEBI" id="CHEBI:29105"/>
    </cofactor>
</comment>
<dbReference type="AlphaFoldDB" id="A0A9Q1BLX1"/>
<dbReference type="EMBL" id="JAIZAY010000014">
    <property type="protein sequence ID" value="KAJ8029148.1"/>
    <property type="molecule type" value="Genomic_DNA"/>
</dbReference>
<organism evidence="9 10">
    <name type="scientific">Holothuria leucospilota</name>
    <name type="common">Black long sea cucumber</name>
    <name type="synonym">Mertensiothuria leucospilota</name>
    <dbReference type="NCBI Taxonomy" id="206669"/>
    <lineage>
        <taxon>Eukaryota</taxon>
        <taxon>Metazoa</taxon>
        <taxon>Echinodermata</taxon>
        <taxon>Eleutherozoa</taxon>
        <taxon>Echinozoa</taxon>
        <taxon>Holothuroidea</taxon>
        <taxon>Aspidochirotacea</taxon>
        <taxon>Aspidochirotida</taxon>
        <taxon>Holothuriidae</taxon>
        <taxon>Holothuria</taxon>
    </lineage>
</organism>
<evidence type="ECO:0000256" key="3">
    <source>
        <dbReference type="ARBA" id="ARBA00022723"/>
    </source>
</evidence>
<comment type="similarity">
    <text evidence="2">Belongs to the zinc-containing alcohol dehydrogenase family.</text>
</comment>
<proteinExistence type="inferred from homology"/>
<evidence type="ECO:0000259" key="7">
    <source>
        <dbReference type="Pfam" id="PF08240"/>
    </source>
</evidence>
<dbReference type="GO" id="GO:0046872">
    <property type="term" value="F:metal ion binding"/>
    <property type="evidence" value="ECO:0007669"/>
    <property type="project" value="UniProtKB-KW"/>
</dbReference>
<keyword evidence="3" id="KW-0479">Metal-binding</keyword>
<dbReference type="SUPFAM" id="SSF51735">
    <property type="entry name" value="NAD(P)-binding Rossmann-fold domains"/>
    <property type="match status" value="1"/>
</dbReference>
<evidence type="ECO:0000313" key="9">
    <source>
        <dbReference type="EMBL" id="KAJ8029148.1"/>
    </source>
</evidence>
<sequence>MTTAKRLIFVGKDRSPRCLLETVQIPELQEGEILCKILYAALCKSDLHTLNGLRAQPVPSYIGHEALLEVVSHRRSDENLQPGQRVVFCVCDSCGKCSRCSHGLPQKCASLYKYGHEEMLTMKASLSGCYASHIILRPGTAVFVVPDEVPNHIAAPVNCSLATMVSAVSKIKGDASKTILVQGCGSLGVYCCALLHDMGFKKIMCCDRLITRLNTIRNFGGQGILAGEEFEKLESESVDIIIEACGSKDVIDVGLSLLRPGGTYILVGMVHPNSKLNLTAEKLIRKCLTITGIHNYAPHHLEEAVNFLARTATKYPWGDLIGPSYSLKEFEKAVKEAEQDRFHRVLIDPWK</sequence>
<dbReference type="Pfam" id="PF16912">
    <property type="entry name" value="Glu_dehyd_C"/>
    <property type="match status" value="1"/>
</dbReference>
<dbReference type="InterPro" id="IPR036291">
    <property type="entry name" value="NAD(P)-bd_dom_sf"/>
</dbReference>
<evidence type="ECO:0000259" key="8">
    <source>
        <dbReference type="Pfam" id="PF16912"/>
    </source>
</evidence>
<gene>
    <name evidence="9" type="ORF">HOLleu_28478</name>
</gene>
<dbReference type="CDD" id="cd08231">
    <property type="entry name" value="MDR_TM0436_like"/>
    <property type="match status" value="1"/>
</dbReference>
<keyword evidence="6" id="KW-0520">NAD</keyword>
<name>A0A9Q1BLX1_HOLLE</name>
<dbReference type="PANTHER" id="PTHR42940:SF3">
    <property type="entry name" value="ALCOHOL DEHYDROGENASE 1-RELATED"/>
    <property type="match status" value="1"/>
</dbReference>
<dbReference type="OrthoDB" id="3941538at2759"/>
<evidence type="ECO:0000256" key="1">
    <source>
        <dbReference type="ARBA" id="ARBA00001947"/>
    </source>
</evidence>
<reference evidence="9" key="1">
    <citation type="submission" date="2021-10" db="EMBL/GenBank/DDBJ databases">
        <title>Tropical sea cucumber genome reveals ecological adaptation and Cuvierian tubules defense mechanism.</title>
        <authorList>
            <person name="Chen T."/>
        </authorList>
    </citation>
    <scope>NUCLEOTIDE SEQUENCE</scope>
    <source>
        <strain evidence="9">Nanhai2018</strain>
        <tissue evidence="9">Muscle</tissue>
    </source>
</reference>
<keyword evidence="4" id="KW-0862">Zinc</keyword>
<evidence type="ECO:0000256" key="5">
    <source>
        <dbReference type="ARBA" id="ARBA00023002"/>
    </source>
</evidence>
<dbReference type="Gene3D" id="3.40.50.720">
    <property type="entry name" value="NAD(P)-binding Rossmann-like Domain"/>
    <property type="match status" value="1"/>
</dbReference>
<dbReference type="InterPro" id="IPR011032">
    <property type="entry name" value="GroES-like_sf"/>
</dbReference>
<dbReference type="GO" id="GO:0005737">
    <property type="term" value="C:cytoplasm"/>
    <property type="evidence" value="ECO:0007669"/>
    <property type="project" value="TreeGrafter"/>
</dbReference>
<feature type="domain" description="Alcohol dehydrogenase-like N-terminal" evidence="7">
    <location>
        <begin position="30"/>
        <end position="146"/>
    </location>
</feature>
<keyword evidence="5" id="KW-0560">Oxidoreductase</keyword>
<evidence type="ECO:0000256" key="2">
    <source>
        <dbReference type="ARBA" id="ARBA00008072"/>
    </source>
</evidence>
<dbReference type="Gene3D" id="3.90.180.10">
    <property type="entry name" value="Medium-chain alcohol dehydrogenases, catalytic domain"/>
    <property type="match status" value="1"/>
</dbReference>